<sequence>MDAAEGLLIPSVLFVTRWLHFSSVFVLFGSAFFWLYAGAGATGARRAGDFVLRLTAPVAVLSGLGWLAGIIANMAGGFDQAVDPAILSLFFTQTQFGPIVEIRLALFAAALGLAALPVGAAPRRLGLILVAAGLLIDQAWLGHAAQGAGLWGVFMIAVYSLHMLSGAAWIGGIASLFLVLRAARGGKASEACAALSSFSVTATFAVVAVVATGLLNAGFHHALDPASWPQTFYGRIVAGKSLLVSAMLVLAVYNRFVAAPKLCAGESAALARLLWSVAVEGALGLGVIAAAALLGMTPPPA</sequence>
<feature type="transmembrane region" description="Helical" evidence="6">
    <location>
        <begin position="96"/>
        <end position="118"/>
    </location>
</feature>
<comment type="caution">
    <text evidence="8">The sequence shown here is derived from an EMBL/GenBank/DDBJ whole genome shotgun (WGS) entry which is preliminary data.</text>
</comment>
<feature type="transmembrane region" description="Helical" evidence="6">
    <location>
        <begin position="125"/>
        <end position="145"/>
    </location>
</feature>
<dbReference type="PANTHER" id="PTHR34820:SF4">
    <property type="entry name" value="INNER MEMBRANE PROTEIN YEBZ"/>
    <property type="match status" value="1"/>
</dbReference>
<evidence type="ECO:0000256" key="6">
    <source>
        <dbReference type="SAM" id="Phobius"/>
    </source>
</evidence>
<dbReference type="PANTHER" id="PTHR34820">
    <property type="entry name" value="INNER MEMBRANE PROTEIN YEBZ"/>
    <property type="match status" value="1"/>
</dbReference>
<keyword evidence="4 6" id="KW-1133">Transmembrane helix</keyword>
<dbReference type="Proteomes" id="UP001139104">
    <property type="component" value="Unassembled WGS sequence"/>
</dbReference>
<feature type="transmembrane region" description="Helical" evidence="6">
    <location>
        <begin position="18"/>
        <end position="38"/>
    </location>
</feature>
<feature type="domain" description="Copper resistance protein D" evidence="7">
    <location>
        <begin position="193"/>
        <end position="294"/>
    </location>
</feature>
<gene>
    <name evidence="8" type="ORF">K2U94_04510</name>
</gene>
<evidence type="ECO:0000313" key="9">
    <source>
        <dbReference type="Proteomes" id="UP001139104"/>
    </source>
</evidence>
<dbReference type="EMBL" id="JAIVFP010000001">
    <property type="protein sequence ID" value="MCI4682030.1"/>
    <property type="molecule type" value="Genomic_DNA"/>
</dbReference>
<name>A0ABS9Z2X9_9HYPH</name>
<feature type="transmembrane region" description="Helical" evidence="6">
    <location>
        <begin position="232"/>
        <end position="253"/>
    </location>
</feature>
<evidence type="ECO:0000256" key="2">
    <source>
        <dbReference type="ARBA" id="ARBA00022475"/>
    </source>
</evidence>
<evidence type="ECO:0000313" key="8">
    <source>
        <dbReference type="EMBL" id="MCI4682030.1"/>
    </source>
</evidence>
<evidence type="ECO:0000256" key="1">
    <source>
        <dbReference type="ARBA" id="ARBA00004651"/>
    </source>
</evidence>
<proteinExistence type="predicted"/>
<feature type="transmembrane region" description="Helical" evidence="6">
    <location>
        <begin position="151"/>
        <end position="180"/>
    </location>
</feature>
<feature type="transmembrane region" description="Helical" evidence="6">
    <location>
        <begin position="50"/>
        <end position="76"/>
    </location>
</feature>
<keyword evidence="2" id="KW-1003">Cell membrane</keyword>
<organism evidence="8 9">
    <name type="scientific">Candidatus Rhodoblastus alkanivorans</name>
    <dbReference type="NCBI Taxonomy" id="2954117"/>
    <lineage>
        <taxon>Bacteria</taxon>
        <taxon>Pseudomonadati</taxon>
        <taxon>Pseudomonadota</taxon>
        <taxon>Alphaproteobacteria</taxon>
        <taxon>Hyphomicrobiales</taxon>
        <taxon>Rhodoblastaceae</taxon>
        <taxon>Rhodoblastus</taxon>
    </lineage>
</organism>
<reference evidence="8" key="1">
    <citation type="journal article" date="2022" name="ISME J.">
        <title>Identification of active gaseous-alkane degraders at natural gas seeps.</title>
        <authorList>
            <person name="Farhan Ul Haque M."/>
            <person name="Hernandez M."/>
            <person name="Crombie A.T."/>
            <person name="Murrell J.C."/>
        </authorList>
    </citation>
    <scope>NUCLEOTIDE SEQUENCE</scope>
    <source>
        <strain evidence="8">PC2</strain>
    </source>
</reference>
<dbReference type="Pfam" id="PF05425">
    <property type="entry name" value="CopD"/>
    <property type="match status" value="1"/>
</dbReference>
<feature type="transmembrane region" description="Helical" evidence="6">
    <location>
        <begin position="192"/>
        <end position="212"/>
    </location>
</feature>
<dbReference type="RefSeq" id="WP_243066064.1">
    <property type="nucleotide sequence ID" value="NZ_JAIVFK010000002.1"/>
</dbReference>
<evidence type="ECO:0000259" key="7">
    <source>
        <dbReference type="Pfam" id="PF05425"/>
    </source>
</evidence>
<accession>A0ABS9Z2X9</accession>
<feature type="transmembrane region" description="Helical" evidence="6">
    <location>
        <begin position="273"/>
        <end position="296"/>
    </location>
</feature>
<dbReference type="InterPro" id="IPR032694">
    <property type="entry name" value="CopC/D"/>
</dbReference>
<dbReference type="InterPro" id="IPR008457">
    <property type="entry name" value="Cu-R_CopD_dom"/>
</dbReference>
<keyword evidence="3 6" id="KW-0812">Transmembrane</keyword>
<evidence type="ECO:0000256" key="4">
    <source>
        <dbReference type="ARBA" id="ARBA00022989"/>
    </source>
</evidence>
<evidence type="ECO:0000256" key="3">
    <source>
        <dbReference type="ARBA" id="ARBA00022692"/>
    </source>
</evidence>
<keyword evidence="5 6" id="KW-0472">Membrane</keyword>
<protein>
    <submittedName>
        <fullName evidence="8">CopD family protein</fullName>
    </submittedName>
</protein>
<comment type="subcellular location">
    <subcellularLocation>
        <location evidence="1">Cell membrane</location>
        <topology evidence="1">Multi-pass membrane protein</topology>
    </subcellularLocation>
</comment>
<keyword evidence="9" id="KW-1185">Reference proteome</keyword>
<evidence type="ECO:0000256" key="5">
    <source>
        <dbReference type="ARBA" id="ARBA00023136"/>
    </source>
</evidence>